<keyword evidence="5 11" id="KW-0732">Signal</keyword>
<evidence type="ECO:0000256" key="1">
    <source>
        <dbReference type="ARBA" id="ARBA00001130"/>
    </source>
</evidence>
<feature type="disulfide bond" evidence="9">
    <location>
        <begin position="97"/>
        <end position="102"/>
    </location>
</feature>
<evidence type="ECO:0000256" key="10">
    <source>
        <dbReference type="RuleBase" id="RU000454"/>
    </source>
</evidence>
<evidence type="ECO:0000313" key="13">
    <source>
        <dbReference type="EMBL" id="RCI03438.1"/>
    </source>
</evidence>
<comment type="caution">
    <text evidence="13">The sequence shown here is derived from an EMBL/GenBank/DDBJ whole genome shotgun (WGS) entry which is preliminary data.</text>
</comment>
<evidence type="ECO:0000256" key="6">
    <source>
        <dbReference type="ARBA" id="ARBA00022750"/>
    </source>
</evidence>
<dbReference type="CDD" id="cd05474">
    <property type="entry name" value="SAP_like"/>
    <property type="match status" value="1"/>
</dbReference>
<dbReference type="Pfam" id="PF00026">
    <property type="entry name" value="Asp"/>
    <property type="match status" value="2"/>
</dbReference>
<evidence type="ECO:0000256" key="3">
    <source>
        <dbReference type="ARBA" id="ARBA00013205"/>
    </source>
</evidence>
<dbReference type="EMBL" id="PJQM01001020">
    <property type="protein sequence ID" value="RCI03438.1"/>
    <property type="molecule type" value="Genomic_DNA"/>
</dbReference>
<feature type="domain" description="Peptidase A1" evidence="12">
    <location>
        <begin position="66"/>
        <end position="445"/>
    </location>
</feature>
<dbReference type="InterPro" id="IPR001461">
    <property type="entry name" value="Aspartic_peptidase_A1"/>
</dbReference>
<dbReference type="EC" id="3.4.23.21" evidence="3"/>
<evidence type="ECO:0000256" key="2">
    <source>
        <dbReference type="ARBA" id="ARBA00007447"/>
    </source>
</evidence>
<evidence type="ECO:0000256" key="7">
    <source>
        <dbReference type="ARBA" id="ARBA00022801"/>
    </source>
</evidence>
<evidence type="ECO:0000256" key="4">
    <source>
        <dbReference type="ARBA" id="ARBA00022670"/>
    </source>
</evidence>
<sequence length="958" mass="102860">MYCTVIIAIFLLSITIVSSAENDKRLLRVPITRRSRPDPIISTRMKKLEKRDNYMAKLFNDLGCQYLIDISVGTPGQNFTVAIDTGSADLWIPGNTCPSADCPRALFNSSASSTFESLEKPFVLAYGIGNVNGTYVKDTVSVAGATLTGQQFGLASDTKQILTNMNTISFSTAAELFKREDTPKNNGLLGLGYPRLTAASGKGQGAYTPFVFNLAKRDIINDPVFSIYMNRVSSNGWVGEILFGGIDETKFKGNLTYIPVVPLSSLGGKSKKRAEIDTKDNYYWMVKAQGIALTNSMNKESMVGNDTVVTLGFDTSSAYVLDTGTTLTYLPPSMAEKVITSIAGPNGFKAHEGSGTYLVDCNAAKSDVQLELIMSDHKNPISLAVPASQLVIPLDAPTADMAKTCLFGIAPATSSVSNNVYLVGDSILRSTYMVFNMGNNQVGLAPAIDLEGKIQSTSIRATQSIKRAKLPTAAENDKRLIRAPIIRRSRPDPILSTRTKKLGKRDNYLAKLFNDLGCQYLIDISVGTPGQKFTVTLDTGSADLWIPGKTCPSTDCPRALFDPSVSSTFEDLDKPFVLAYGIGNVNGTYVKDTVSVAGATVVNQQFGLASDTKQILTNMNTITVSSAAKHLKRDDSPKANGLLGLGYPRLTAASGKGQGAYNPFVFNLAEQDIISEPVFSIYMNKVGSSGWVGEILFGGVDETKFKGNLSYVPVVPLHSIDKKRKKRAEIHTKDDFYWMVKAQGVAVTYTNGTSISDTSSKNTTSAESTTSNNTAVTLSFDTASAYILDTGTTLTYLPLTMAEKIITTMAGPDGFKVHEGTGTYLVNCGTAESNTQLELIMSDHKNPISLAVPASQLVIPLDGPTAATAKTCLFGIAPSSDSVGSNLYLVGDSILRSTYMVFDMGKNQVGMAAAVGLEGKVQNSSFSFITREVEIGVKFNHHLSAVAFLCCVVIFVLL</sequence>
<dbReference type="STRING" id="4846.A0A367KMP8"/>
<feature type="active site" evidence="8">
    <location>
        <position position="84"/>
    </location>
</feature>
<dbReference type="AlphaFoldDB" id="A0A367KMP8"/>
<dbReference type="InterPro" id="IPR034164">
    <property type="entry name" value="Pepsin-like_dom"/>
</dbReference>
<feature type="signal peptide" evidence="11">
    <location>
        <begin position="1"/>
        <end position="19"/>
    </location>
</feature>
<feature type="chain" id="PRO_5016711361" description="rhizopuspepsin" evidence="11">
    <location>
        <begin position="20"/>
        <end position="958"/>
    </location>
</feature>
<evidence type="ECO:0000256" key="5">
    <source>
        <dbReference type="ARBA" id="ARBA00022729"/>
    </source>
</evidence>
<dbReference type="InterPro" id="IPR021109">
    <property type="entry name" value="Peptidase_aspartic_dom_sf"/>
</dbReference>
<gene>
    <name evidence="13" type="primary">PEP2_3</name>
    <name evidence="13" type="ORF">CU098_009605</name>
</gene>
<keyword evidence="14" id="KW-1185">Reference proteome</keyword>
<dbReference type="PANTHER" id="PTHR47966">
    <property type="entry name" value="BETA-SITE APP-CLEAVING ENZYME, ISOFORM A-RELATED"/>
    <property type="match status" value="1"/>
</dbReference>
<keyword evidence="9" id="KW-1015">Disulfide bond</keyword>
<feature type="active site" evidence="8">
    <location>
        <position position="322"/>
    </location>
</feature>
<dbReference type="PROSITE" id="PS51767">
    <property type="entry name" value="PEPTIDASE_A1"/>
    <property type="match status" value="2"/>
</dbReference>
<dbReference type="SUPFAM" id="SSF50630">
    <property type="entry name" value="Acid proteases"/>
    <property type="match status" value="2"/>
</dbReference>
<keyword evidence="6 10" id="KW-0064">Aspartyl protease</keyword>
<feature type="domain" description="Peptidase A1" evidence="12">
    <location>
        <begin position="520"/>
        <end position="912"/>
    </location>
</feature>
<dbReference type="CDD" id="cd05471">
    <property type="entry name" value="pepsin_like"/>
    <property type="match status" value="1"/>
</dbReference>
<evidence type="ECO:0000313" key="14">
    <source>
        <dbReference type="Proteomes" id="UP000253551"/>
    </source>
</evidence>
<organism evidence="13 14">
    <name type="scientific">Rhizopus stolonifer</name>
    <name type="common">Rhizopus nigricans</name>
    <dbReference type="NCBI Taxonomy" id="4846"/>
    <lineage>
        <taxon>Eukaryota</taxon>
        <taxon>Fungi</taxon>
        <taxon>Fungi incertae sedis</taxon>
        <taxon>Mucoromycota</taxon>
        <taxon>Mucoromycotina</taxon>
        <taxon>Mucoromycetes</taxon>
        <taxon>Mucorales</taxon>
        <taxon>Mucorineae</taxon>
        <taxon>Rhizopodaceae</taxon>
        <taxon>Rhizopus</taxon>
    </lineage>
</organism>
<evidence type="ECO:0000256" key="8">
    <source>
        <dbReference type="PIRSR" id="PIRSR601461-1"/>
    </source>
</evidence>
<dbReference type="InterPro" id="IPR033876">
    <property type="entry name" value="SAP-like"/>
</dbReference>
<accession>A0A367KMP8</accession>
<dbReference type="PANTHER" id="PTHR47966:SF65">
    <property type="entry name" value="ASPARTIC-TYPE ENDOPEPTIDASE"/>
    <property type="match status" value="1"/>
</dbReference>
<keyword evidence="7 10" id="KW-0378">Hydrolase</keyword>
<comment type="similarity">
    <text evidence="2 10">Belongs to the peptidase A1 family.</text>
</comment>
<evidence type="ECO:0000256" key="11">
    <source>
        <dbReference type="SAM" id="SignalP"/>
    </source>
</evidence>
<dbReference type="PRINTS" id="PR00792">
    <property type="entry name" value="PEPSIN"/>
</dbReference>
<evidence type="ECO:0000256" key="9">
    <source>
        <dbReference type="PIRSR" id="PIRSR601461-2"/>
    </source>
</evidence>
<dbReference type="GO" id="GO:0004190">
    <property type="term" value="F:aspartic-type endopeptidase activity"/>
    <property type="evidence" value="ECO:0007669"/>
    <property type="project" value="UniProtKB-KW"/>
</dbReference>
<dbReference type="PROSITE" id="PS00141">
    <property type="entry name" value="ASP_PROTEASE"/>
    <property type="match status" value="2"/>
</dbReference>
<proteinExistence type="inferred from homology"/>
<comment type="catalytic activity">
    <reaction evidence="1">
        <text>Hydrolysis of proteins with broad specificity similar to that of pepsin A, preferring hydrophobic residues at P1 and P1'. Clots milk and activates trypsinogen. Does not cleave 4-Gln-|-His-5, but does cleave 10-His-|-Leu-11 and 12-Val-|-Glu-13 in B chain of insulin.</text>
        <dbReference type="EC" id="3.4.23.21"/>
    </reaction>
</comment>
<name>A0A367KMP8_RHIST</name>
<dbReference type="InterPro" id="IPR033121">
    <property type="entry name" value="PEPTIDASE_A1"/>
</dbReference>
<dbReference type="Proteomes" id="UP000253551">
    <property type="component" value="Unassembled WGS sequence"/>
</dbReference>
<evidence type="ECO:0000259" key="12">
    <source>
        <dbReference type="PROSITE" id="PS51767"/>
    </source>
</evidence>
<dbReference type="InterPro" id="IPR001969">
    <property type="entry name" value="Aspartic_peptidase_AS"/>
</dbReference>
<dbReference type="Gene3D" id="2.40.70.10">
    <property type="entry name" value="Acid Proteases"/>
    <property type="match status" value="4"/>
</dbReference>
<reference evidence="13 14" key="1">
    <citation type="journal article" date="2018" name="G3 (Bethesda)">
        <title>Phylogenetic and Phylogenomic Definition of Rhizopus Species.</title>
        <authorList>
            <person name="Gryganskyi A.P."/>
            <person name="Golan J."/>
            <person name="Dolatabadi S."/>
            <person name="Mondo S."/>
            <person name="Robb S."/>
            <person name="Idnurm A."/>
            <person name="Muszewska A."/>
            <person name="Steczkiewicz K."/>
            <person name="Masonjones S."/>
            <person name="Liao H.L."/>
            <person name="Gajdeczka M.T."/>
            <person name="Anike F."/>
            <person name="Vuek A."/>
            <person name="Anishchenko I.M."/>
            <person name="Voigt K."/>
            <person name="de Hoog G.S."/>
            <person name="Smith M.E."/>
            <person name="Heitman J."/>
            <person name="Vilgalys R."/>
            <person name="Stajich J.E."/>
        </authorList>
    </citation>
    <scope>NUCLEOTIDE SEQUENCE [LARGE SCALE GENOMIC DNA]</scope>
    <source>
        <strain evidence="13 14">LSU 92-RS-03</strain>
    </source>
</reference>
<dbReference type="OrthoDB" id="771136at2759"/>
<keyword evidence="4 10" id="KW-0645">Protease</keyword>
<dbReference type="GO" id="GO:0006508">
    <property type="term" value="P:proteolysis"/>
    <property type="evidence" value="ECO:0007669"/>
    <property type="project" value="UniProtKB-KW"/>
</dbReference>
<protein>
    <recommendedName>
        <fullName evidence="3">rhizopuspepsin</fullName>
        <ecNumber evidence="3">3.4.23.21</ecNumber>
    </recommendedName>
</protein>